<accession>C7R3I4</accession>
<feature type="transmembrane region" description="Helical" evidence="2">
    <location>
        <begin position="64"/>
        <end position="81"/>
    </location>
</feature>
<dbReference type="KEGG" id="jde:Jden_1064"/>
<dbReference type="STRING" id="471856.Jden_1064"/>
<gene>
    <name evidence="3" type="ordered locus">Jden_1064</name>
</gene>
<keyword evidence="2" id="KW-1133">Transmembrane helix</keyword>
<dbReference type="AlphaFoldDB" id="C7R3I4"/>
<evidence type="ECO:0000313" key="4">
    <source>
        <dbReference type="Proteomes" id="UP000000628"/>
    </source>
</evidence>
<dbReference type="Pfam" id="PF11239">
    <property type="entry name" value="DUF3040"/>
    <property type="match status" value="1"/>
</dbReference>
<dbReference type="EMBL" id="CP001706">
    <property type="protein sequence ID" value="ACV08720.1"/>
    <property type="molecule type" value="Genomic_DNA"/>
</dbReference>
<organism evidence="3 4">
    <name type="scientific">Jonesia denitrificans (strain ATCC 14870 / DSM 20603 / BCRC 15368 / CIP 55.134 / JCM 11481 / NBRC 15587 / NCTC 10816 / Prevot 55134)</name>
    <name type="common">Listeria denitrificans</name>
    <dbReference type="NCBI Taxonomy" id="471856"/>
    <lineage>
        <taxon>Bacteria</taxon>
        <taxon>Bacillati</taxon>
        <taxon>Actinomycetota</taxon>
        <taxon>Actinomycetes</taxon>
        <taxon>Micrococcales</taxon>
        <taxon>Jonesiaceae</taxon>
        <taxon>Jonesia</taxon>
    </lineage>
</organism>
<evidence type="ECO:0008006" key="5">
    <source>
        <dbReference type="Google" id="ProtNLM"/>
    </source>
</evidence>
<feature type="region of interest" description="Disordered" evidence="1">
    <location>
        <begin position="93"/>
        <end position="131"/>
    </location>
</feature>
<feature type="compositionally biased region" description="Basic and acidic residues" evidence="1">
    <location>
        <begin position="119"/>
        <end position="131"/>
    </location>
</feature>
<dbReference type="eggNOG" id="ENOG5032Z5G">
    <property type="taxonomic scope" value="Bacteria"/>
</dbReference>
<dbReference type="InterPro" id="IPR021401">
    <property type="entry name" value="DUF3040"/>
</dbReference>
<proteinExistence type="predicted"/>
<name>C7R3I4_JONDD</name>
<evidence type="ECO:0000256" key="2">
    <source>
        <dbReference type="SAM" id="Phobius"/>
    </source>
</evidence>
<keyword evidence="2" id="KW-0472">Membrane</keyword>
<evidence type="ECO:0000313" key="3">
    <source>
        <dbReference type="EMBL" id="ACV08720.1"/>
    </source>
</evidence>
<reference evidence="3 4" key="1">
    <citation type="journal article" date="2009" name="Stand. Genomic Sci.">
        <title>Complete genome sequence of Jonesia denitrificans type strain (Prevot 55134).</title>
        <authorList>
            <person name="Pukall R."/>
            <person name="Gehrich-Schroter G."/>
            <person name="Lapidus A."/>
            <person name="Nolan M."/>
            <person name="Glavina Del Rio T."/>
            <person name="Lucas S."/>
            <person name="Chen F."/>
            <person name="Tice H."/>
            <person name="Pitluck S."/>
            <person name="Cheng J.F."/>
            <person name="Copeland A."/>
            <person name="Saunders E."/>
            <person name="Brettin T."/>
            <person name="Detter J.C."/>
            <person name="Bruce D."/>
            <person name="Goodwin L."/>
            <person name="Pati A."/>
            <person name="Ivanova N."/>
            <person name="Mavromatis K."/>
            <person name="Ovchinnikova G."/>
            <person name="Chen A."/>
            <person name="Palaniappan K."/>
            <person name="Land M."/>
            <person name="Hauser L."/>
            <person name="Chang Y.J."/>
            <person name="Jeffries C.D."/>
            <person name="Chain P."/>
            <person name="Goker M."/>
            <person name="Bristow J."/>
            <person name="Eisen J.A."/>
            <person name="Markowitz V."/>
            <person name="Hugenholtz P."/>
            <person name="Kyrpides N.C."/>
            <person name="Klenk H.P."/>
            <person name="Han C."/>
        </authorList>
    </citation>
    <scope>NUCLEOTIDE SEQUENCE [LARGE SCALE GENOMIC DNA]</scope>
    <source>
        <strain evidence="4">ATCC 14870 / DSM 20603 / BCRC 15368 / CIP 55.134 / JCM 11481 / NBRC 15587 / NCTC 10816 / Prevot 55134</strain>
    </source>
</reference>
<feature type="transmembrane region" description="Helical" evidence="2">
    <location>
        <begin position="38"/>
        <end position="58"/>
    </location>
</feature>
<sequence>MPLSEHEQRILEQLEKELRSEDPRLASTMSGRQGTTTARFITAVIAVAAGLGLLIVAVTTALTWIGVIGFVVMFLGVTYALSRPKKEPTLRVVDGQGVRHSSAKKRSTARGGQKTFMQRMEERWDRRQRGE</sequence>
<keyword evidence="4" id="KW-1185">Reference proteome</keyword>
<protein>
    <recommendedName>
        <fullName evidence="5">DUF3040 domain-containing protein</fullName>
    </recommendedName>
</protein>
<dbReference type="HOGENOM" id="CLU_133135_2_0_11"/>
<dbReference type="Proteomes" id="UP000000628">
    <property type="component" value="Chromosome"/>
</dbReference>
<keyword evidence="2" id="KW-0812">Transmembrane</keyword>
<evidence type="ECO:0000256" key="1">
    <source>
        <dbReference type="SAM" id="MobiDB-lite"/>
    </source>
</evidence>